<proteinExistence type="predicted"/>
<sequence>MTGLPDHEVRALAAVWHISGSGLQGRVLDKYDSALAVRGQPAFVRGEDPYQSAKLLIELRNYLVHYKVHSTSLDEEHELSAKLKNRFDSNTRREDPNHPWFPDQALGAGCARWAWESATALTSQFEAVMGVALAYSTQPEDFWPDGSGGLL</sequence>
<accession>A0A4R6RUE3</accession>
<dbReference type="AlphaFoldDB" id="A0A4R6RUE3"/>
<protein>
    <submittedName>
        <fullName evidence="1">Uncharacterized protein</fullName>
    </submittedName>
</protein>
<name>A0A4R6RUE3_LABRH</name>
<comment type="caution">
    <text evidence="1">The sequence shown here is derived from an EMBL/GenBank/DDBJ whole genome shotgun (WGS) entry which is preliminary data.</text>
</comment>
<reference evidence="1 2" key="1">
    <citation type="submission" date="2019-03" db="EMBL/GenBank/DDBJ databases">
        <title>Genomic Encyclopedia of Type Strains, Phase IV (KMG-IV): sequencing the most valuable type-strain genomes for metagenomic binning, comparative biology and taxonomic classification.</title>
        <authorList>
            <person name="Goeker M."/>
        </authorList>
    </citation>
    <scope>NUCLEOTIDE SEQUENCE [LARGE SCALE GENOMIC DNA]</scope>
    <source>
        <strain evidence="1 2">DSM 45361</strain>
    </source>
</reference>
<evidence type="ECO:0000313" key="1">
    <source>
        <dbReference type="EMBL" id="TDP90533.1"/>
    </source>
</evidence>
<keyword evidence="2" id="KW-1185">Reference proteome</keyword>
<dbReference type="Proteomes" id="UP000295444">
    <property type="component" value="Unassembled WGS sequence"/>
</dbReference>
<gene>
    <name evidence="1" type="ORF">EV186_11074</name>
</gene>
<dbReference type="EMBL" id="SNXZ01000010">
    <property type="protein sequence ID" value="TDP90533.1"/>
    <property type="molecule type" value="Genomic_DNA"/>
</dbReference>
<organism evidence="1 2">
    <name type="scientific">Labedaea rhizosphaerae</name>
    <dbReference type="NCBI Taxonomy" id="598644"/>
    <lineage>
        <taxon>Bacteria</taxon>
        <taxon>Bacillati</taxon>
        <taxon>Actinomycetota</taxon>
        <taxon>Actinomycetes</taxon>
        <taxon>Pseudonocardiales</taxon>
        <taxon>Pseudonocardiaceae</taxon>
        <taxon>Labedaea</taxon>
    </lineage>
</organism>
<evidence type="ECO:0000313" key="2">
    <source>
        <dbReference type="Proteomes" id="UP000295444"/>
    </source>
</evidence>